<name>A0A9D1PN02_9BACI</name>
<keyword evidence="1" id="KW-1133">Transmembrane helix</keyword>
<evidence type="ECO:0000313" key="4">
    <source>
        <dbReference type="Proteomes" id="UP000823937"/>
    </source>
</evidence>
<feature type="transmembrane region" description="Helical" evidence="1">
    <location>
        <begin position="121"/>
        <end position="141"/>
    </location>
</feature>
<dbReference type="Pfam" id="PF04892">
    <property type="entry name" value="VanZ"/>
    <property type="match status" value="1"/>
</dbReference>
<comment type="caution">
    <text evidence="3">The sequence shown here is derived from an EMBL/GenBank/DDBJ whole genome shotgun (WGS) entry which is preliminary data.</text>
</comment>
<organism evidence="3 4">
    <name type="scientific">Candidatus Pseudogracilibacillus intestinigallinarum</name>
    <dbReference type="NCBI Taxonomy" id="2838742"/>
    <lineage>
        <taxon>Bacteria</taxon>
        <taxon>Bacillati</taxon>
        <taxon>Bacillota</taxon>
        <taxon>Bacilli</taxon>
        <taxon>Bacillales</taxon>
        <taxon>Bacillaceae</taxon>
        <taxon>Pseudogracilibacillus</taxon>
    </lineage>
</organism>
<reference evidence="3" key="1">
    <citation type="journal article" date="2021" name="PeerJ">
        <title>Extensive microbial diversity within the chicken gut microbiome revealed by metagenomics and culture.</title>
        <authorList>
            <person name="Gilroy R."/>
            <person name="Ravi A."/>
            <person name="Getino M."/>
            <person name="Pursley I."/>
            <person name="Horton D.L."/>
            <person name="Alikhan N.F."/>
            <person name="Baker D."/>
            <person name="Gharbi K."/>
            <person name="Hall N."/>
            <person name="Watson M."/>
            <person name="Adriaenssens E.M."/>
            <person name="Foster-Nyarko E."/>
            <person name="Jarju S."/>
            <person name="Secka A."/>
            <person name="Antonio M."/>
            <person name="Oren A."/>
            <person name="Chaudhuri R.R."/>
            <person name="La Ragione R."/>
            <person name="Hildebrand F."/>
            <person name="Pallen M.J."/>
        </authorList>
    </citation>
    <scope>NUCLEOTIDE SEQUENCE</scope>
    <source>
        <strain evidence="3">CHK169-2315</strain>
    </source>
</reference>
<dbReference type="Proteomes" id="UP000823937">
    <property type="component" value="Unassembled WGS sequence"/>
</dbReference>
<gene>
    <name evidence="3" type="ORF">H9895_09195</name>
</gene>
<keyword evidence="1" id="KW-0812">Transmembrane</keyword>
<dbReference type="PANTHER" id="PTHR28008">
    <property type="entry name" value="DOMAIN PROTEIN, PUTATIVE (AFU_ORTHOLOGUE AFUA_3G10980)-RELATED"/>
    <property type="match status" value="1"/>
</dbReference>
<evidence type="ECO:0000259" key="2">
    <source>
        <dbReference type="Pfam" id="PF04892"/>
    </source>
</evidence>
<dbReference type="InterPro" id="IPR016747">
    <property type="entry name" value="Phosphotransbutyrylase"/>
</dbReference>
<evidence type="ECO:0000256" key="1">
    <source>
        <dbReference type="SAM" id="Phobius"/>
    </source>
</evidence>
<keyword evidence="1" id="KW-0472">Membrane</keyword>
<feature type="transmembrane region" description="Helical" evidence="1">
    <location>
        <begin position="6"/>
        <end position="23"/>
    </location>
</feature>
<reference evidence="3" key="2">
    <citation type="submission" date="2021-04" db="EMBL/GenBank/DDBJ databases">
        <authorList>
            <person name="Gilroy R."/>
        </authorList>
    </citation>
    <scope>NUCLEOTIDE SEQUENCE</scope>
    <source>
        <strain evidence="3">CHK169-2315</strain>
    </source>
</reference>
<dbReference type="PANTHER" id="PTHR28008:SF1">
    <property type="entry name" value="DOMAIN PROTEIN, PUTATIVE (AFU_ORTHOLOGUE AFUA_3G10980)-RELATED"/>
    <property type="match status" value="1"/>
</dbReference>
<accession>A0A9D1PN02</accession>
<feature type="transmembrane region" description="Helical" evidence="1">
    <location>
        <begin position="89"/>
        <end position="109"/>
    </location>
</feature>
<dbReference type="EMBL" id="DXHX01000129">
    <property type="protein sequence ID" value="HIV75239.1"/>
    <property type="molecule type" value="Genomic_DNA"/>
</dbReference>
<evidence type="ECO:0000313" key="3">
    <source>
        <dbReference type="EMBL" id="HIV75239.1"/>
    </source>
</evidence>
<dbReference type="PIRSF" id="PIRSF019083">
    <property type="entry name" value="UCP019083_VanZ"/>
    <property type="match status" value="1"/>
</dbReference>
<sequence>MKDKQIFRWLLPLGWMGCIFYLSHQPGSESSELSSNIVIVILSVIGNIVPFDIDVSIFHTMIRKSAHFFAYFILGMLFYWVLRGKKIRWLYALFLSFLYAVSDEIHQLFIPGRSGEFRDVLIDSCGALVGIVFIICLSRLFRKKDDTI</sequence>
<dbReference type="AlphaFoldDB" id="A0A9D1PN02"/>
<proteinExistence type="predicted"/>
<feature type="domain" description="VanZ-like" evidence="2">
    <location>
        <begin position="9"/>
        <end position="136"/>
    </location>
</feature>
<feature type="transmembrane region" description="Helical" evidence="1">
    <location>
        <begin position="65"/>
        <end position="82"/>
    </location>
</feature>
<dbReference type="NCBIfam" id="NF037970">
    <property type="entry name" value="vanZ_1"/>
    <property type="match status" value="1"/>
</dbReference>
<dbReference type="InterPro" id="IPR006976">
    <property type="entry name" value="VanZ-like"/>
</dbReference>
<protein>
    <submittedName>
        <fullName evidence="3">VanZ family protein</fullName>
    </submittedName>
</protein>